<reference evidence="2 3" key="1">
    <citation type="journal article" date="2014" name="Genome Announc.">
        <title>Draft Genome Sequence of Paenibacillus pini JCM 16418T, Isolated from the Rhizosphere of Pine Tree.</title>
        <authorList>
            <person name="Yuki M."/>
            <person name="Oshima K."/>
            <person name="Suda W."/>
            <person name="Oshida Y."/>
            <person name="Kitamura K."/>
            <person name="Iida Y."/>
            <person name="Hattori M."/>
            <person name="Ohkuma M."/>
        </authorList>
    </citation>
    <scope>NUCLEOTIDE SEQUENCE [LARGE SCALE GENOMIC DNA]</scope>
    <source>
        <strain evidence="2 3">JCM 16418</strain>
    </source>
</reference>
<evidence type="ECO:0000313" key="3">
    <source>
        <dbReference type="Proteomes" id="UP000019364"/>
    </source>
</evidence>
<organism evidence="2 3">
    <name type="scientific">Paenibacillus pini JCM 16418</name>
    <dbReference type="NCBI Taxonomy" id="1236976"/>
    <lineage>
        <taxon>Bacteria</taxon>
        <taxon>Bacillati</taxon>
        <taxon>Bacillota</taxon>
        <taxon>Bacilli</taxon>
        <taxon>Bacillales</taxon>
        <taxon>Paenibacillaceae</taxon>
        <taxon>Paenibacillus</taxon>
    </lineage>
</organism>
<proteinExistence type="predicted"/>
<evidence type="ECO:0000256" key="1">
    <source>
        <dbReference type="SAM" id="MobiDB-lite"/>
    </source>
</evidence>
<dbReference type="STRING" id="1236976.JCM16418_2859"/>
<feature type="compositionally biased region" description="Basic residues" evidence="1">
    <location>
        <begin position="132"/>
        <end position="158"/>
    </location>
</feature>
<accession>W7Z2T5</accession>
<gene>
    <name evidence="2" type="ORF">JCM16418_2859</name>
</gene>
<evidence type="ECO:0000313" key="2">
    <source>
        <dbReference type="EMBL" id="GAF08754.1"/>
    </source>
</evidence>
<dbReference type="Proteomes" id="UP000019364">
    <property type="component" value="Unassembled WGS sequence"/>
</dbReference>
<keyword evidence="3" id="KW-1185">Reference proteome</keyword>
<dbReference type="EMBL" id="BAVZ01000008">
    <property type="protein sequence ID" value="GAF08754.1"/>
    <property type="molecule type" value="Genomic_DNA"/>
</dbReference>
<name>W7Z2T5_9BACL</name>
<sequence>MNNPTSLAQSPYPGIQPYMDLPGVGTTGLAPYQGASGLAGAAELISPGAAAAPLAAAASAKTGAFSLANLGELKGVIDRMGGIDGLMNSMGKFQKVVSGVQQMAPMLKLFTGFGKGKTNGKSSSDEFEYKPSKRRRRKPSSSRKRRNPSKRYKKRSTSRRNSPSHSSRKKRR</sequence>
<feature type="region of interest" description="Disordered" evidence="1">
    <location>
        <begin position="112"/>
        <end position="172"/>
    </location>
</feature>
<dbReference type="AlphaFoldDB" id="W7Z2T5"/>
<evidence type="ECO:0008006" key="4">
    <source>
        <dbReference type="Google" id="ProtNLM"/>
    </source>
</evidence>
<comment type="caution">
    <text evidence="2">The sequence shown here is derived from an EMBL/GenBank/DDBJ whole genome shotgun (WGS) entry which is preliminary data.</text>
</comment>
<dbReference type="eggNOG" id="ENOG50334W8">
    <property type="taxonomic scope" value="Bacteria"/>
</dbReference>
<protein>
    <recommendedName>
        <fullName evidence="4">Tyrosine protein kinase</fullName>
    </recommendedName>
</protein>